<evidence type="ECO:0000259" key="3">
    <source>
        <dbReference type="Pfam" id="PF13240"/>
    </source>
</evidence>
<evidence type="ECO:0000256" key="1">
    <source>
        <dbReference type="SAM" id="MobiDB-lite"/>
    </source>
</evidence>
<dbReference type="Pfam" id="PF13240">
    <property type="entry name" value="Zn_Ribbon_1"/>
    <property type="match status" value="1"/>
</dbReference>
<organism evidence="4 5">
    <name type="scientific">Staphylococcus gallinarum</name>
    <dbReference type="NCBI Taxonomy" id="1293"/>
    <lineage>
        <taxon>Bacteria</taxon>
        <taxon>Bacillati</taxon>
        <taxon>Bacillota</taxon>
        <taxon>Bacilli</taxon>
        <taxon>Bacillales</taxon>
        <taxon>Staphylococcaceae</taxon>
        <taxon>Staphylococcus</taxon>
    </lineage>
</organism>
<feature type="region of interest" description="Disordered" evidence="1">
    <location>
        <begin position="82"/>
        <end position="101"/>
    </location>
</feature>
<feature type="transmembrane region" description="Helical" evidence="2">
    <location>
        <begin position="121"/>
        <end position="144"/>
    </location>
</feature>
<keyword evidence="2" id="KW-1133">Transmembrane helix</keyword>
<sequence length="297" mass="32673">MKFCSNCGNKLEENQSFCNKCGKQVNGGTSEGTESSSNSNDNTSTNSEGSINPNYSSTTSSESSSNSKYDASINSEYSKSSHYNTNSYSKNNNSNYRTSNYTQRNNDYLYSSKKKKKSATVIILSIVAVLLLLGALVVAGYFLFKNLNININTGDSSESNANNQRISINVLSDQFSSDFMKSDNSDGYDGFNIGMSKDDIKKEFGEPESVDSMDFGEVEKYGDIGVTYDSDDTVSSVYVLPQDVSVSAFKQFHGEPTMESDGQLIYDDNSDNGFTIFINVKDGEVQSIENGYQMDRN</sequence>
<feature type="region of interest" description="Disordered" evidence="1">
    <location>
        <begin position="26"/>
        <end position="71"/>
    </location>
</feature>
<keyword evidence="2" id="KW-0812">Transmembrane</keyword>
<dbReference type="InterPro" id="IPR026870">
    <property type="entry name" value="Zinc_ribbon_dom"/>
</dbReference>
<dbReference type="RefSeq" id="WP_119480037.1">
    <property type="nucleotide sequence ID" value="NZ_JANILE010000002.1"/>
</dbReference>
<protein>
    <submittedName>
        <fullName evidence="4">Zinc ribbon domain-containing protein</fullName>
    </submittedName>
</protein>
<comment type="caution">
    <text evidence="4">The sequence shown here is derived from an EMBL/GenBank/DDBJ whole genome shotgun (WGS) entry which is preliminary data.</text>
</comment>
<evidence type="ECO:0000313" key="5">
    <source>
        <dbReference type="Proteomes" id="UP000283576"/>
    </source>
</evidence>
<name>A0A3A0HAS7_STAGA</name>
<dbReference type="AlphaFoldDB" id="A0A3A0HAS7"/>
<feature type="compositionally biased region" description="Low complexity" evidence="1">
    <location>
        <begin position="26"/>
        <end position="67"/>
    </location>
</feature>
<dbReference type="Proteomes" id="UP000283576">
    <property type="component" value="Unassembled WGS sequence"/>
</dbReference>
<dbReference type="EMBL" id="QXRZ01000009">
    <property type="protein sequence ID" value="RIL41617.1"/>
    <property type="molecule type" value="Genomic_DNA"/>
</dbReference>
<reference evidence="4 5" key="1">
    <citation type="journal article" date="2016" name="Front. Microbiol.">
        <title>Comprehensive Phylogenetic Analysis of Bovine Non-aureus Staphylococci Species Based on Whole-Genome Sequencing.</title>
        <authorList>
            <person name="Naushad S."/>
            <person name="Barkema H.W."/>
            <person name="Luby C."/>
            <person name="Condas L.A."/>
            <person name="Nobrega D.B."/>
            <person name="Carson D.A."/>
            <person name="De Buck J."/>
        </authorList>
    </citation>
    <scope>NUCLEOTIDE SEQUENCE [LARGE SCALE GENOMIC DNA]</scope>
    <source>
        <strain evidence="4 5">SNUC 1388</strain>
    </source>
</reference>
<proteinExistence type="predicted"/>
<gene>
    <name evidence="4" type="ORF">BUZ01_11840</name>
</gene>
<evidence type="ECO:0000256" key="2">
    <source>
        <dbReference type="SAM" id="Phobius"/>
    </source>
</evidence>
<accession>A0A3A0HAS7</accession>
<feature type="domain" description="Zinc-ribbon" evidence="3">
    <location>
        <begin position="3"/>
        <end position="24"/>
    </location>
</feature>
<evidence type="ECO:0000313" key="4">
    <source>
        <dbReference type="EMBL" id="RIL41617.1"/>
    </source>
</evidence>
<keyword evidence="2" id="KW-0472">Membrane</keyword>